<evidence type="ECO:0000313" key="2">
    <source>
        <dbReference type="EMBL" id="SMP65717.1"/>
    </source>
</evidence>
<evidence type="ECO:0000256" key="1">
    <source>
        <dbReference type="SAM" id="Phobius"/>
    </source>
</evidence>
<sequence length="144" mass="16874">MSKKIAFHHLITLLIFVIYALVGQYIEDYINHYRMQTYNPLIVINMIVTMAFNSGVGILLAYDYFLNEKKKEGSWKVDKYKLFIICIPALFLSVGSWIYYLRIPVLSHILQLLVHLRITALNIFQILFGYTLTTSFFKNDSKSH</sequence>
<organism evidence="2 3">
    <name type="scientific">Anoxynatronum buryatiense</name>
    <dbReference type="NCBI Taxonomy" id="489973"/>
    <lineage>
        <taxon>Bacteria</taxon>
        <taxon>Bacillati</taxon>
        <taxon>Bacillota</taxon>
        <taxon>Clostridia</taxon>
        <taxon>Eubacteriales</taxon>
        <taxon>Clostridiaceae</taxon>
        <taxon>Anoxynatronum</taxon>
    </lineage>
</organism>
<feature type="transmembrane region" description="Helical" evidence="1">
    <location>
        <begin position="7"/>
        <end position="26"/>
    </location>
</feature>
<keyword evidence="1" id="KW-0472">Membrane</keyword>
<reference evidence="2" key="1">
    <citation type="submission" date="2017-05" db="EMBL/GenBank/DDBJ databases">
        <authorList>
            <person name="Varghese N."/>
            <person name="Submissions S."/>
        </authorList>
    </citation>
    <scope>NUCLEOTIDE SEQUENCE</scope>
    <source>
        <strain evidence="2">Su22</strain>
    </source>
</reference>
<name>A0AA46AJY2_9CLOT</name>
<proteinExistence type="predicted"/>
<dbReference type="EMBL" id="FXUF01000013">
    <property type="protein sequence ID" value="SMP65717.1"/>
    <property type="molecule type" value="Genomic_DNA"/>
</dbReference>
<dbReference type="Proteomes" id="UP001158066">
    <property type="component" value="Unassembled WGS sequence"/>
</dbReference>
<protein>
    <submittedName>
        <fullName evidence="2">Uncharacterized protein</fullName>
    </submittedName>
</protein>
<gene>
    <name evidence="2" type="ORF">SAMN06296020_11320</name>
</gene>
<feature type="transmembrane region" description="Helical" evidence="1">
    <location>
        <begin position="112"/>
        <end position="132"/>
    </location>
</feature>
<keyword evidence="1" id="KW-0812">Transmembrane</keyword>
<comment type="caution">
    <text evidence="2">The sequence shown here is derived from an EMBL/GenBank/DDBJ whole genome shotgun (WGS) entry which is preliminary data.</text>
</comment>
<evidence type="ECO:0000313" key="3">
    <source>
        <dbReference type="Proteomes" id="UP001158066"/>
    </source>
</evidence>
<dbReference type="AlphaFoldDB" id="A0AA46AJY2"/>
<keyword evidence="3" id="KW-1185">Reference proteome</keyword>
<keyword evidence="1" id="KW-1133">Transmembrane helix</keyword>
<accession>A0AA46AJY2</accession>
<feature type="transmembrane region" description="Helical" evidence="1">
    <location>
        <begin position="38"/>
        <end position="62"/>
    </location>
</feature>
<dbReference type="RefSeq" id="WP_283410169.1">
    <property type="nucleotide sequence ID" value="NZ_FXUF01000013.1"/>
</dbReference>
<feature type="transmembrane region" description="Helical" evidence="1">
    <location>
        <begin position="82"/>
        <end position="100"/>
    </location>
</feature>